<dbReference type="Gene3D" id="3.40.50.2300">
    <property type="match status" value="1"/>
</dbReference>
<reference evidence="3 4" key="1">
    <citation type="submission" date="2019-10" db="EMBL/GenBank/DDBJ databases">
        <authorList>
            <person name="Dong K."/>
        </authorList>
    </citation>
    <scope>NUCLEOTIDE SEQUENCE [LARGE SCALE GENOMIC DNA]</scope>
    <source>
        <strain evidence="4">dk4302</strain>
    </source>
</reference>
<sequence length="248" mass="29380">MKQWLAIIVDDQQSSIDALTEKMHEIESVKVLKTFTDPIKALTFLRVNPIDLVFLDMELGKMTGFSFMNSMPRKHCKVIIFSAFAQFEDPGFERNVIDFLLKPVSQTRLKWSVQRLNENLLLNHPELTNLDSLDHCYNFFQVAGDRRNMRVMVHFKDIIYIRKVDRFVLIYQNDGLDPAISRKSFREIIDSLPMKYFIRCAQSTVFNINYFHSYIDQSIRLNHVKEPIWSGKLYKYPELRDFLEINKI</sequence>
<dbReference type="Gene3D" id="2.40.50.1020">
    <property type="entry name" value="LytTr DNA-binding domain"/>
    <property type="match status" value="1"/>
</dbReference>
<dbReference type="Proteomes" id="UP000326921">
    <property type="component" value="Chromosome"/>
</dbReference>
<dbReference type="GO" id="GO:0000160">
    <property type="term" value="P:phosphorelay signal transduction system"/>
    <property type="evidence" value="ECO:0007669"/>
    <property type="project" value="InterPro"/>
</dbReference>
<dbReference type="EMBL" id="CP045652">
    <property type="protein sequence ID" value="QGA27929.1"/>
    <property type="molecule type" value="Genomic_DNA"/>
</dbReference>
<gene>
    <name evidence="3" type="ORF">GFH32_17050</name>
</gene>
<keyword evidence="4" id="KW-1185">Reference proteome</keyword>
<evidence type="ECO:0000259" key="2">
    <source>
        <dbReference type="PROSITE" id="PS50110"/>
    </source>
</evidence>
<dbReference type="InterPro" id="IPR007492">
    <property type="entry name" value="LytTR_DNA-bd_dom"/>
</dbReference>
<evidence type="ECO:0000313" key="3">
    <source>
        <dbReference type="EMBL" id="QGA27929.1"/>
    </source>
</evidence>
<dbReference type="SUPFAM" id="SSF52172">
    <property type="entry name" value="CheY-like"/>
    <property type="match status" value="1"/>
</dbReference>
<dbReference type="InterPro" id="IPR001789">
    <property type="entry name" value="Sig_transdc_resp-reg_receiver"/>
</dbReference>
<dbReference type="RefSeq" id="WP_153512756.1">
    <property type="nucleotide sequence ID" value="NZ_CP045652.1"/>
</dbReference>
<feature type="modified residue" description="4-aspartylphosphate" evidence="1">
    <location>
        <position position="56"/>
    </location>
</feature>
<dbReference type="Pfam" id="PF00072">
    <property type="entry name" value="Response_reg"/>
    <property type="match status" value="1"/>
</dbReference>
<dbReference type="GO" id="GO:0003677">
    <property type="term" value="F:DNA binding"/>
    <property type="evidence" value="ECO:0007669"/>
    <property type="project" value="InterPro"/>
</dbReference>
<name>A0A5Q0QF75_9SPHI</name>
<proteinExistence type="predicted"/>
<evidence type="ECO:0000313" key="4">
    <source>
        <dbReference type="Proteomes" id="UP000326921"/>
    </source>
</evidence>
<dbReference type="AlphaFoldDB" id="A0A5Q0QF75"/>
<dbReference type="SMART" id="SM00850">
    <property type="entry name" value="LytTR"/>
    <property type="match status" value="1"/>
</dbReference>
<dbReference type="SMART" id="SM00448">
    <property type="entry name" value="REC"/>
    <property type="match status" value="1"/>
</dbReference>
<feature type="domain" description="Response regulatory" evidence="2">
    <location>
        <begin position="5"/>
        <end position="117"/>
    </location>
</feature>
<accession>A0A5Q0QF75</accession>
<keyword evidence="1" id="KW-0597">Phosphoprotein</keyword>
<organism evidence="3 4">
    <name type="scientific">Sphingobacterium zhuxiongii</name>
    <dbReference type="NCBI Taxonomy" id="2662364"/>
    <lineage>
        <taxon>Bacteria</taxon>
        <taxon>Pseudomonadati</taxon>
        <taxon>Bacteroidota</taxon>
        <taxon>Sphingobacteriia</taxon>
        <taxon>Sphingobacteriales</taxon>
        <taxon>Sphingobacteriaceae</taxon>
        <taxon>Sphingobacterium</taxon>
    </lineage>
</organism>
<dbReference type="KEGG" id="sphe:GFH32_17050"/>
<dbReference type="Pfam" id="PF04397">
    <property type="entry name" value="LytTR"/>
    <property type="match status" value="1"/>
</dbReference>
<dbReference type="InterPro" id="IPR011006">
    <property type="entry name" value="CheY-like_superfamily"/>
</dbReference>
<protein>
    <submittedName>
        <fullName evidence="3">Response regulator</fullName>
    </submittedName>
</protein>
<dbReference type="PROSITE" id="PS50110">
    <property type="entry name" value="RESPONSE_REGULATORY"/>
    <property type="match status" value="1"/>
</dbReference>
<evidence type="ECO:0000256" key="1">
    <source>
        <dbReference type="PROSITE-ProRule" id="PRU00169"/>
    </source>
</evidence>